<feature type="transmembrane region" description="Helical" evidence="1">
    <location>
        <begin position="689"/>
        <end position="713"/>
    </location>
</feature>
<feature type="transmembrane region" description="Helical" evidence="1">
    <location>
        <begin position="725"/>
        <end position="744"/>
    </location>
</feature>
<keyword evidence="5" id="KW-1185">Reference proteome</keyword>
<reference evidence="6" key="1">
    <citation type="submission" date="2016-11" db="UniProtKB">
        <authorList>
            <consortium name="WormBaseParasite"/>
        </authorList>
    </citation>
    <scope>IDENTIFICATION</scope>
</reference>
<feature type="transmembrane region" description="Helical" evidence="1">
    <location>
        <begin position="437"/>
        <end position="461"/>
    </location>
</feature>
<feature type="transmembrane region" description="Helical" evidence="1">
    <location>
        <begin position="883"/>
        <end position="907"/>
    </location>
</feature>
<keyword evidence="1" id="KW-0812">Transmembrane</keyword>
<name>A0A1I7SCX2_BURXY</name>
<dbReference type="AlphaFoldDB" id="A0A1I7SCX2"/>
<evidence type="ECO:0000313" key="4">
    <source>
        <dbReference type="Proteomes" id="UP000095284"/>
    </source>
</evidence>
<dbReference type="Proteomes" id="UP000582659">
    <property type="component" value="Unassembled WGS sequence"/>
</dbReference>
<proteinExistence type="predicted"/>
<dbReference type="EMBL" id="CAJFCV020000002">
    <property type="protein sequence ID" value="CAG9093318.1"/>
    <property type="molecule type" value="Genomic_DNA"/>
</dbReference>
<feature type="transmembrane region" description="Helical" evidence="1">
    <location>
        <begin position="772"/>
        <end position="795"/>
    </location>
</feature>
<dbReference type="WBParaSite" id="BXY_1087600.1">
    <property type="protein sequence ID" value="BXY_1087600.1"/>
    <property type="gene ID" value="BXY_1087600"/>
</dbReference>
<feature type="transmembrane region" description="Helical" evidence="1">
    <location>
        <begin position="928"/>
        <end position="952"/>
    </location>
</feature>
<feature type="transmembrane region" description="Helical" evidence="1">
    <location>
        <begin position="253"/>
        <end position="282"/>
    </location>
</feature>
<feature type="transmembrane region" description="Helical" evidence="1">
    <location>
        <begin position="481"/>
        <end position="503"/>
    </location>
</feature>
<dbReference type="EMBL" id="CAJFDI010000002">
    <property type="protein sequence ID" value="CAD5213776.1"/>
    <property type="molecule type" value="Genomic_DNA"/>
</dbReference>
<dbReference type="Pfam" id="PF10318">
    <property type="entry name" value="7TM_GPCR_Srh"/>
    <property type="match status" value="3"/>
</dbReference>
<feature type="transmembrane region" description="Helical" evidence="1">
    <location>
        <begin position="630"/>
        <end position="654"/>
    </location>
</feature>
<feature type="transmembrane region" description="Helical" evidence="1">
    <location>
        <begin position="548"/>
        <end position="576"/>
    </location>
</feature>
<feature type="transmembrane region" description="Helical" evidence="1">
    <location>
        <begin position="137"/>
        <end position="159"/>
    </location>
</feature>
<gene>
    <name evidence="2" type="ORF">BXYJ_LOCUS3199</name>
</gene>
<feature type="transmembrane region" description="Helical" evidence="1">
    <location>
        <begin position="94"/>
        <end position="116"/>
    </location>
</feature>
<dbReference type="Proteomes" id="UP000095284">
    <property type="component" value="Unplaced"/>
</dbReference>
<protein>
    <submittedName>
        <fullName evidence="2">(pine wood nematode) hypothetical protein</fullName>
    </submittedName>
</protein>
<keyword evidence="1" id="KW-1133">Transmembrane helix</keyword>
<sequence>MSPLPEQYHISIYSNFQYFALLLSTIMVVLTLIVVAKASPKNMGVYQWFIFNEVIGSYAFDAAYLLFQPVLILPYSCAYTAGPFRYANYKFTKMLVAIVLCLAYYKFVSLTAALFYRYLKSLPPNGKRRLNFLDYSRWVNAMLIVFVWLLLITIMLAALSKAEIGQEHVKFYVSSKSQVYAFVTHNEPSLICYWLNLEAGKFGENGAYVLVALLIIYTLFIIIIFVLAYLTVQNFLKSESSVMHLSFQRVHRILLISWGLQLSSLVIFIGIPFGVLILMLIFHPSYENYLSLVTLSMCGLHSMAECAILLIVVTPFRNYIRWEILKRKSRRDIAVRVVYISGKARRLPTPRNVAFYGHIQDLSLLLSTVIVGCTLFVVAKASPKTMSVYKWFIFNEVIGSYLFDVAYLTLQPVPLLPFSCVYSAGPFRQANFKLTSAFVKAVLCLSYYKFISLTATLFYRYLKALPPVGNGLLMFLDFPRWFNISLIVLAGVLMDLMMTTTFAQLEIPQDEVKHNISLISKEFAYVVQNENSLICYWLEDQRYGGHAVYFLAAVVLVFILFAAVIIVLASLTIRSFSRFGNGFMNPSFQRVHRMLLISWGLQLASLLIFCVIPFVLWIFMLIFHPPYENCLLLISLCMCGVHSMVECSILVLVITPYRKYLCQKAIVSVTRDRCAFRMVELPDPVYIEFYSIFQGLTFVVSTFTVCLTIFVVAKVSPKNMGVYKLFIYNEIIASYAFDAGYLLLQPVTLLPFSCAYSAGPLRGANYTSTRTLINVVVVLSYYKFMSLLTALFYRYLKSLPPSWSGIQQFLGYPKWLNIALLVSTFISIDATVLWTLSKTEIPQDQIKHDISLNRPDYSDIIRKETSLVCYWVHDDKYGGRVDYFIASVVLLGIFFTLGVSVLAYLTLRNFLRTDNIARISFQRIHRRLLLAWALQLASLIIFVGIPFFIWLFMLFIHPAYQNTIILVVLCVIGLHSMSECAILLFVVKPYRMFLLKLSCFKRSNPVLSRVKFFQGNSVATDEIFS</sequence>
<keyword evidence="1" id="KW-0472">Membrane</keyword>
<evidence type="ECO:0000313" key="3">
    <source>
        <dbReference type="EMBL" id="CAG9093318.1"/>
    </source>
</evidence>
<reference evidence="3" key="2">
    <citation type="submission" date="2020-08" db="EMBL/GenBank/DDBJ databases">
        <authorList>
            <person name="Kikuchi T."/>
        </authorList>
    </citation>
    <scope>NUCLEOTIDE SEQUENCE</scope>
    <source>
        <strain evidence="2">Ka4C1</strain>
    </source>
</reference>
<dbReference type="InterPro" id="IPR019422">
    <property type="entry name" value="7TM_GPCR_serpentine_rcpt_Srh"/>
</dbReference>
<feature type="transmembrane region" description="Helical" evidence="1">
    <location>
        <begin position="398"/>
        <end position="425"/>
    </location>
</feature>
<feature type="transmembrane region" description="Helical" evidence="1">
    <location>
        <begin position="207"/>
        <end position="232"/>
    </location>
</feature>
<organism evidence="4 6">
    <name type="scientific">Bursaphelenchus xylophilus</name>
    <name type="common">Pinewood nematode worm</name>
    <name type="synonym">Aphelenchoides xylophilus</name>
    <dbReference type="NCBI Taxonomy" id="6326"/>
    <lineage>
        <taxon>Eukaryota</taxon>
        <taxon>Metazoa</taxon>
        <taxon>Ecdysozoa</taxon>
        <taxon>Nematoda</taxon>
        <taxon>Chromadorea</taxon>
        <taxon>Rhabditida</taxon>
        <taxon>Tylenchina</taxon>
        <taxon>Tylenchomorpha</taxon>
        <taxon>Aphelenchoidea</taxon>
        <taxon>Aphelenchoididae</taxon>
        <taxon>Bursaphelenchus</taxon>
    </lineage>
</organism>
<evidence type="ECO:0000256" key="1">
    <source>
        <dbReference type="SAM" id="Phobius"/>
    </source>
</evidence>
<feature type="transmembrane region" description="Helical" evidence="1">
    <location>
        <begin position="964"/>
        <end position="987"/>
    </location>
</feature>
<dbReference type="PANTHER" id="PTHR45830:SF15">
    <property type="entry name" value="SERPENTINE RECEPTOR, CLASS I"/>
    <property type="match status" value="1"/>
</dbReference>
<evidence type="ECO:0000313" key="5">
    <source>
        <dbReference type="Proteomes" id="UP000659654"/>
    </source>
</evidence>
<dbReference type="PANTHER" id="PTHR45830">
    <property type="entry name" value="SERPENTINE RECEPTOR, CLASS I"/>
    <property type="match status" value="1"/>
</dbReference>
<feature type="transmembrane region" description="Helical" evidence="1">
    <location>
        <begin position="353"/>
        <end position="378"/>
    </location>
</feature>
<feature type="transmembrane region" description="Helical" evidence="1">
    <location>
        <begin position="16"/>
        <end position="36"/>
    </location>
</feature>
<dbReference type="Proteomes" id="UP000659654">
    <property type="component" value="Unassembled WGS sequence"/>
</dbReference>
<evidence type="ECO:0000313" key="6">
    <source>
        <dbReference type="WBParaSite" id="BXY_1087600.1"/>
    </source>
</evidence>
<accession>A0A1I7SCX2</accession>
<evidence type="ECO:0000313" key="2">
    <source>
        <dbReference type="EMBL" id="CAD5213776.1"/>
    </source>
</evidence>
<feature type="transmembrane region" description="Helical" evidence="1">
    <location>
        <begin position="596"/>
        <end position="623"/>
    </location>
</feature>
<dbReference type="SMR" id="A0A1I7SCX2"/>
<feature type="transmembrane region" description="Helical" evidence="1">
    <location>
        <begin position="48"/>
        <end position="67"/>
    </location>
</feature>